<sequence length="292" mass="32836">MNDLKLFAPISFPFTLFFLAVLAMWFVGKNSQAKLDYHLPSLIEDSYTCTAGSNSSAEKLTVYMNTQVVARNLANLLCGDPVVQRQYHQVQAYWGTGDVSDITFIGKGIGDLVNTKDNIVQAFDAENTHGYKRLASYSQYQAYLIGRDEKPILTREYLLGRRIGLLDYPSSRSGHIIPMHLLRELGLREEHVSIVYSHNHTGLRELLASGKVDMIASYWAAEDAERFSENYIQAIGNSDIRGSSWYLKMNGRNTDLFCALQATLGHLAQQQQSTYFGELSFAEGCPQPIVER</sequence>
<dbReference type="Pfam" id="PF12974">
    <property type="entry name" value="Phosphonate-bd"/>
    <property type="match status" value="1"/>
</dbReference>
<keyword evidence="1" id="KW-0472">Membrane</keyword>
<dbReference type="EMBL" id="JAVDVX010000004">
    <property type="protein sequence ID" value="MDR7090579.1"/>
    <property type="molecule type" value="Genomic_DNA"/>
</dbReference>
<dbReference type="Gene3D" id="3.40.190.10">
    <property type="entry name" value="Periplasmic binding protein-like II"/>
    <property type="match status" value="1"/>
</dbReference>
<name>A0ABU1UZG4_9GAMM</name>
<proteinExistence type="predicted"/>
<evidence type="ECO:0000313" key="2">
    <source>
        <dbReference type="EMBL" id="MDR7090579.1"/>
    </source>
</evidence>
<keyword evidence="1" id="KW-1133">Transmembrane helix</keyword>
<dbReference type="Proteomes" id="UP001253595">
    <property type="component" value="Unassembled WGS sequence"/>
</dbReference>
<keyword evidence="3" id="KW-1185">Reference proteome</keyword>
<organism evidence="2 3">
    <name type="scientific">Cellvibrio fibrivorans</name>
    <dbReference type="NCBI Taxonomy" id="126350"/>
    <lineage>
        <taxon>Bacteria</taxon>
        <taxon>Pseudomonadati</taxon>
        <taxon>Pseudomonadota</taxon>
        <taxon>Gammaproteobacteria</taxon>
        <taxon>Cellvibrionales</taxon>
        <taxon>Cellvibrionaceae</taxon>
        <taxon>Cellvibrio</taxon>
    </lineage>
</organism>
<feature type="transmembrane region" description="Helical" evidence="1">
    <location>
        <begin position="6"/>
        <end position="27"/>
    </location>
</feature>
<dbReference type="SUPFAM" id="SSF53850">
    <property type="entry name" value="Periplasmic binding protein-like II"/>
    <property type="match status" value="1"/>
</dbReference>
<protein>
    <submittedName>
        <fullName evidence="2">ABC-type phosphate/phosphonate transport system substrate-binding protein</fullName>
    </submittedName>
</protein>
<reference evidence="2 3" key="1">
    <citation type="submission" date="2023-07" db="EMBL/GenBank/DDBJ databases">
        <title>Sorghum-associated microbial communities from plants grown in Nebraska, USA.</title>
        <authorList>
            <person name="Schachtman D."/>
        </authorList>
    </citation>
    <scope>NUCLEOTIDE SEQUENCE [LARGE SCALE GENOMIC DNA]</scope>
    <source>
        <strain evidence="2 3">BE190</strain>
    </source>
</reference>
<comment type="caution">
    <text evidence="2">The sequence shown here is derived from an EMBL/GenBank/DDBJ whole genome shotgun (WGS) entry which is preliminary data.</text>
</comment>
<evidence type="ECO:0000256" key="1">
    <source>
        <dbReference type="SAM" id="Phobius"/>
    </source>
</evidence>
<gene>
    <name evidence="2" type="ORF">J2X05_002603</name>
</gene>
<dbReference type="RefSeq" id="WP_310073007.1">
    <property type="nucleotide sequence ID" value="NZ_JAVDVX010000004.1"/>
</dbReference>
<keyword evidence="1" id="KW-0812">Transmembrane</keyword>
<evidence type="ECO:0000313" key="3">
    <source>
        <dbReference type="Proteomes" id="UP001253595"/>
    </source>
</evidence>
<accession>A0ABU1UZG4</accession>